<evidence type="ECO:0000313" key="2">
    <source>
        <dbReference type="EMBL" id="RKQ92038.1"/>
    </source>
</evidence>
<keyword evidence="3" id="KW-1185">Reference proteome</keyword>
<dbReference type="Gene3D" id="3.30.2010.10">
    <property type="entry name" value="Metalloproteases ('zincins'), catalytic domain"/>
    <property type="match status" value="1"/>
</dbReference>
<comment type="caution">
    <text evidence="2">The sequence shown here is derived from an EMBL/GenBank/DDBJ whole genome shotgun (WGS) entry which is preliminary data.</text>
</comment>
<dbReference type="AlphaFoldDB" id="A0A660LAL5"/>
<dbReference type="PANTHER" id="PTHR30399">
    <property type="entry name" value="UNCHARACTERIZED PROTEIN YGJP"/>
    <property type="match status" value="1"/>
</dbReference>
<gene>
    <name evidence="2" type="ORF">C8N24_1877</name>
</gene>
<protein>
    <recommendedName>
        <fullName evidence="1">YgjP-like metallopeptidase domain-containing protein</fullName>
    </recommendedName>
</protein>
<dbReference type="InterPro" id="IPR053136">
    <property type="entry name" value="UTP_pyrophosphatase-like"/>
</dbReference>
<dbReference type="RefSeq" id="WP_170178967.1">
    <property type="nucleotide sequence ID" value="NZ_RBIL01000001.1"/>
</dbReference>
<dbReference type="Proteomes" id="UP000278962">
    <property type="component" value="Unassembled WGS sequence"/>
</dbReference>
<sequence>MSAQPYRIRRSDRARRIRVSVDNNGEIEVVLPRRSPERHAEQAVKELAPWIERRRRAVAAAQLEIGRAPGTVPYLGETLTLVPERGRTRVHRSGDRLLIPDTGDARAAIERWYRRQAKLEVAPRLDAACARAGSTYTGLTIRGQKTRWASCSSSGGMSFNWRLLLAPPEILDYVVEHEVAHLEVMDHSPRFWRLLASRSPRWREHSAWLKRYGSTLTL</sequence>
<dbReference type="Pfam" id="PF01863">
    <property type="entry name" value="YgjP-like"/>
    <property type="match status" value="1"/>
</dbReference>
<accession>A0A660LAL5</accession>
<feature type="domain" description="YgjP-like metallopeptidase" evidence="1">
    <location>
        <begin position="15"/>
        <end position="211"/>
    </location>
</feature>
<name>A0A660LAL5_9ACTN</name>
<proteinExistence type="predicted"/>
<organism evidence="2 3">
    <name type="scientific">Solirubrobacter pauli</name>
    <dbReference type="NCBI Taxonomy" id="166793"/>
    <lineage>
        <taxon>Bacteria</taxon>
        <taxon>Bacillati</taxon>
        <taxon>Actinomycetota</taxon>
        <taxon>Thermoleophilia</taxon>
        <taxon>Solirubrobacterales</taxon>
        <taxon>Solirubrobacteraceae</taxon>
        <taxon>Solirubrobacter</taxon>
    </lineage>
</organism>
<dbReference type="CDD" id="cd07344">
    <property type="entry name" value="M48_yhfN_like"/>
    <property type="match status" value="1"/>
</dbReference>
<evidence type="ECO:0000259" key="1">
    <source>
        <dbReference type="Pfam" id="PF01863"/>
    </source>
</evidence>
<dbReference type="InterPro" id="IPR002725">
    <property type="entry name" value="YgjP-like_metallopeptidase"/>
</dbReference>
<evidence type="ECO:0000313" key="3">
    <source>
        <dbReference type="Proteomes" id="UP000278962"/>
    </source>
</evidence>
<dbReference type="PANTHER" id="PTHR30399:SF1">
    <property type="entry name" value="UTP PYROPHOSPHATASE"/>
    <property type="match status" value="1"/>
</dbReference>
<dbReference type="EMBL" id="RBIL01000001">
    <property type="protein sequence ID" value="RKQ92038.1"/>
    <property type="molecule type" value="Genomic_DNA"/>
</dbReference>
<reference evidence="2 3" key="1">
    <citation type="submission" date="2018-10" db="EMBL/GenBank/DDBJ databases">
        <title>Genomic Encyclopedia of Archaeal and Bacterial Type Strains, Phase II (KMG-II): from individual species to whole genera.</title>
        <authorList>
            <person name="Goeker M."/>
        </authorList>
    </citation>
    <scope>NUCLEOTIDE SEQUENCE [LARGE SCALE GENOMIC DNA]</scope>
    <source>
        <strain evidence="2 3">DSM 14954</strain>
    </source>
</reference>